<evidence type="ECO:0000256" key="5">
    <source>
        <dbReference type="ARBA" id="ARBA00022801"/>
    </source>
</evidence>
<keyword evidence="5" id="KW-0378">Hydrolase</keyword>
<dbReference type="GO" id="GO:0016787">
    <property type="term" value="F:hydrolase activity"/>
    <property type="evidence" value="ECO:0007669"/>
    <property type="project" value="UniProtKB-KW"/>
</dbReference>
<evidence type="ECO:0000256" key="2">
    <source>
        <dbReference type="ARBA" id="ARBA00007353"/>
    </source>
</evidence>
<evidence type="ECO:0000256" key="8">
    <source>
        <dbReference type="ARBA" id="ARBA00048968"/>
    </source>
</evidence>
<protein>
    <recommendedName>
        <fullName evidence="10">Purine nucleoside phosphorylase</fullName>
    </recommendedName>
</protein>
<reference evidence="11 12" key="1">
    <citation type="submission" date="2018-06" db="EMBL/GenBank/DDBJ databases">
        <authorList>
            <consortium name="Pathogen Informatics"/>
            <person name="Doyle S."/>
        </authorList>
    </citation>
    <scope>NUCLEOTIDE SEQUENCE [LARGE SCALE GENOMIC DNA]</scope>
    <source>
        <strain evidence="11 12">NCTC13335</strain>
    </source>
</reference>
<dbReference type="GO" id="GO:0032259">
    <property type="term" value="P:methylation"/>
    <property type="evidence" value="ECO:0007669"/>
    <property type="project" value="UniProtKB-KW"/>
</dbReference>
<dbReference type="NCBIfam" id="TIGR00726">
    <property type="entry name" value="peptidoglycan editing factor PgeF"/>
    <property type="match status" value="1"/>
</dbReference>
<dbReference type="EMBL" id="UGHS01000004">
    <property type="protein sequence ID" value="STO93142.1"/>
    <property type="molecule type" value="Genomic_DNA"/>
</dbReference>
<keyword evidence="3 11" id="KW-0808">Transferase</keyword>
<dbReference type="Gene3D" id="3.60.140.10">
    <property type="entry name" value="CNF1/YfiH-like putative cysteine hydrolases"/>
    <property type="match status" value="1"/>
</dbReference>
<comment type="catalytic activity">
    <reaction evidence="8">
        <text>adenosine + phosphate = alpha-D-ribose 1-phosphate + adenine</text>
        <dbReference type="Rhea" id="RHEA:27642"/>
        <dbReference type="ChEBI" id="CHEBI:16335"/>
        <dbReference type="ChEBI" id="CHEBI:16708"/>
        <dbReference type="ChEBI" id="CHEBI:43474"/>
        <dbReference type="ChEBI" id="CHEBI:57720"/>
        <dbReference type="EC" id="2.4.2.1"/>
    </reaction>
    <physiologicalReaction direction="left-to-right" evidence="8">
        <dbReference type="Rhea" id="RHEA:27643"/>
    </physiologicalReaction>
</comment>
<sequence length="244" mass="26785">MQAIFPRWAAPAHVHALTTIRTNGVSQAPFDSFNLGGHVGDDPASVAANRRLLEERFKLPQQPLFLNQTHSTRVIELPYQGNNLDADATYSKQASQVCLVMTADCLPVLFCDKDGRQVAAAHAGWRGLCDGVLEETVAQFSGAASNIMAWLGPAIGPDAFQVGEDVIAQFVAVDPNARSAFREDPNAPGKYLGDLYQIARQRLNKLGIHEISGGEHCTFHDAARFFSYRRDNQTGRMASLIWFE</sequence>
<accession>A0A377IY90</accession>
<evidence type="ECO:0000256" key="6">
    <source>
        <dbReference type="ARBA" id="ARBA00022833"/>
    </source>
</evidence>
<name>A0A377IY90_9PAST</name>
<dbReference type="RefSeq" id="WP_115003028.1">
    <property type="nucleotide sequence ID" value="NZ_UGHS01000004.1"/>
</dbReference>
<dbReference type="CDD" id="cd16833">
    <property type="entry name" value="YfiH"/>
    <property type="match status" value="1"/>
</dbReference>
<dbReference type="Proteomes" id="UP000255264">
    <property type="component" value="Unassembled WGS sequence"/>
</dbReference>
<keyword evidence="4" id="KW-0479">Metal-binding</keyword>
<dbReference type="PANTHER" id="PTHR30616">
    <property type="entry name" value="UNCHARACTERIZED PROTEIN YFIH"/>
    <property type="match status" value="1"/>
</dbReference>
<dbReference type="GO" id="GO:0005507">
    <property type="term" value="F:copper ion binding"/>
    <property type="evidence" value="ECO:0007669"/>
    <property type="project" value="TreeGrafter"/>
</dbReference>
<gene>
    <name evidence="11" type="primary">trmU</name>
    <name evidence="11" type="ORF">NCTC13335_01006</name>
</gene>
<dbReference type="GO" id="GO:0008168">
    <property type="term" value="F:methyltransferase activity"/>
    <property type="evidence" value="ECO:0007669"/>
    <property type="project" value="UniProtKB-KW"/>
</dbReference>
<comment type="catalytic activity">
    <reaction evidence="1">
        <text>inosine + phosphate = alpha-D-ribose 1-phosphate + hypoxanthine</text>
        <dbReference type="Rhea" id="RHEA:27646"/>
        <dbReference type="ChEBI" id="CHEBI:17368"/>
        <dbReference type="ChEBI" id="CHEBI:17596"/>
        <dbReference type="ChEBI" id="CHEBI:43474"/>
        <dbReference type="ChEBI" id="CHEBI:57720"/>
        <dbReference type="EC" id="2.4.2.1"/>
    </reaction>
    <physiologicalReaction direction="left-to-right" evidence="1">
        <dbReference type="Rhea" id="RHEA:27647"/>
    </physiologicalReaction>
</comment>
<evidence type="ECO:0000256" key="9">
    <source>
        <dbReference type="ARBA" id="ARBA00049893"/>
    </source>
</evidence>
<dbReference type="SUPFAM" id="SSF64438">
    <property type="entry name" value="CNF1/YfiH-like putative cysteine hydrolases"/>
    <property type="match status" value="1"/>
</dbReference>
<keyword evidence="6" id="KW-0862">Zinc</keyword>
<keyword evidence="12" id="KW-1185">Reference proteome</keyword>
<dbReference type="InterPro" id="IPR038371">
    <property type="entry name" value="Cu_polyphenol_OxRdtase_sf"/>
</dbReference>
<dbReference type="InterPro" id="IPR003730">
    <property type="entry name" value="Cu_polyphenol_OxRdtase"/>
</dbReference>
<evidence type="ECO:0000256" key="4">
    <source>
        <dbReference type="ARBA" id="ARBA00022723"/>
    </source>
</evidence>
<organism evidence="11 12">
    <name type="scientific">Haemophilus pittmaniae</name>
    <dbReference type="NCBI Taxonomy" id="249188"/>
    <lineage>
        <taxon>Bacteria</taxon>
        <taxon>Pseudomonadati</taxon>
        <taxon>Pseudomonadota</taxon>
        <taxon>Gammaproteobacteria</taxon>
        <taxon>Pasteurellales</taxon>
        <taxon>Pasteurellaceae</taxon>
        <taxon>Haemophilus</taxon>
    </lineage>
</organism>
<evidence type="ECO:0000256" key="7">
    <source>
        <dbReference type="ARBA" id="ARBA00047989"/>
    </source>
</evidence>
<evidence type="ECO:0000256" key="1">
    <source>
        <dbReference type="ARBA" id="ARBA00000553"/>
    </source>
</evidence>
<comment type="catalytic activity">
    <reaction evidence="9">
        <text>S-methyl-5'-thioadenosine + phosphate = 5-(methylsulfanyl)-alpha-D-ribose 1-phosphate + adenine</text>
        <dbReference type="Rhea" id="RHEA:11852"/>
        <dbReference type="ChEBI" id="CHEBI:16708"/>
        <dbReference type="ChEBI" id="CHEBI:17509"/>
        <dbReference type="ChEBI" id="CHEBI:43474"/>
        <dbReference type="ChEBI" id="CHEBI:58533"/>
        <dbReference type="EC" id="2.4.2.28"/>
    </reaction>
    <physiologicalReaction direction="left-to-right" evidence="9">
        <dbReference type="Rhea" id="RHEA:11853"/>
    </physiologicalReaction>
</comment>
<dbReference type="AlphaFoldDB" id="A0A377IY90"/>
<dbReference type="OrthoDB" id="4279at2"/>
<evidence type="ECO:0000313" key="12">
    <source>
        <dbReference type="Proteomes" id="UP000255264"/>
    </source>
</evidence>
<evidence type="ECO:0000313" key="11">
    <source>
        <dbReference type="EMBL" id="STO93142.1"/>
    </source>
</evidence>
<comment type="catalytic activity">
    <reaction evidence="7">
        <text>adenosine + H2O + H(+) = inosine + NH4(+)</text>
        <dbReference type="Rhea" id="RHEA:24408"/>
        <dbReference type="ChEBI" id="CHEBI:15377"/>
        <dbReference type="ChEBI" id="CHEBI:15378"/>
        <dbReference type="ChEBI" id="CHEBI:16335"/>
        <dbReference type="ChEBI" id="CHEBI:17596"/>
        <dbReference type="ChEBI" id="CHEBI:28938"/>
        <dbReference type="EC" id="3.5.4.4"/>
    </reaction>
    <physiologicalReaction direction="left-to-right" evidence="7">
        <dbReference type="Rhea" id="RHEA:24409"/>
    </physiologicalReaction>
</comment>
<dbReference type="InterPro" id="IPR011324">
    <property type="entry name" value="Cytotoxic_necrot_fac-like_cat"/>
</dbReference>
<evidence type="ECO:0000256" key="10">
    <source>
        <dbReference type="RuleBase" id="RU361274"/>
    </source>
</evidence>
<evidence type="ECO:0000256" key="3">
    <source>
        <dbReference type="ARBA" id="ARBA00022679"/>
    </source>
</evidence>
<dbReference type="Pfam" id="PF02578">
    <property type="entry name" value="Cu-oxidase_4"/>
    <property type="match status" value="1"/>
</dbReference>
<dbReference type="PANTHER" id="PTHR30616:SF2">
    <property type="entry name" value="PURINE NUCLEOSIDE PHOSPHORYLASE LACC1"/>
    <property type="match status" value="1"/>
</dbReference>
<proteinExistence type="inferred from homology"/>
<comment type="similarity">
    <text evidence="2 10">Belongs to the purine nucleoside phosphorylase YfiH/LACC1 family.</text>
</comment>
<dbReference type="GO" id="GO:0017061">
    <property type="term" value="F:S-methyl-5-thioadenosine phosphorylase activity"/>
    <property type="evidence" value="ECO:0007669"/>
    <property type="project" value="UniProtKB-EC"/>
</dbReference>
<keyword evidence="11" id="KW-0489">Methyltransferase</keyword>